<dbReference type="GO" id="GO:0016020">
    <property type="term" value="C:membrane"/>
    <property type="evidence" value="ECO:0007669"/>
    <property type="project" value="UniProtKB-SubCell"/>
</dbReference>
<feature type="region of interest" description="Disordered" evidence="5">
    <location>
        <begin position="1"/>
        <end position="25"/>
    </location>
</feature>
<reference evidence="7 8" key="1">
    <citation type="submission" date="2019-07" db="EMBL/GenBank/DDBJ databases">
        <authorList>
            <person name="Friedrich A."/>
            <person name="Schacherer J."/>
        </authorList>
    </citation>
    <scope>NUCLEOTIDE SEQUENCE [LARGE SCALE GENOMIC DNA]</scope>
</reference>
<feature type="compositionally biased region" description="Low complexity" evidence="5">
    <location>
        <begin position="8"/>
        <end position="19"/>
    </location>
</feature>
<comment type="subcellular location">
    <subcellularLocation>
        <location evidence="1">Membrane</location>
        <topology evidence="1">Multi-pass membrane protein</topology>
    </subcellularLocation>
</comment>
<evidence type="ECO:0000256" key="6">
    <source>
        <dbReference type="SAM" id="Phobius"/>
    </source>
</evidence>
<keyword evidence="2 6" id="KW-0812">Transmembrane</keyword>
<dbReference type="Gene3D" id="3.30.40.10">
    <property type="entry name" value="Zinc/RING finger domain, C3HC4 (zinc finger)"/>
    <property type="match status" value="1"/>
</dbReference>
<evidence type="ECO:0000313" key="7">
    <source>
        <dbReference type="EMBL" id="VUG18182.1"/>
    </source>
</evidence>
<name>A0A7D9GZW9_DEKBR</name>
<dbReference type="AlphaFoldDB" id="A0A7D9GZW9"/>
<keyword evidence="3 6" id="KW-1133">Transmembrane helix</keyword>
<organism evidence="7 8">
    <name type="scientific">Dekkera bruxellensis</name>
    <name type="common">Brettanomyces custersii</name>
    <dbReference type="NCBI Taxonomy" id="5007"/>
    <lineage>
        <taxon>Eukaryota</taxon>
        <taxon>Fungi</taxon>
        <taxon>Dikarya</taxon>
        <taxon>Ascomycota</taxon>
        <taxon>Saccharomycotina</taxon>
        <taxon>Pichiomycetes</taxon>
        <taxon>Pichiales</taxon>
        <taxon>Pichiaceae</taxon>
        <taxon>Brettanomyces</taxon>
    </lineage>
</organism>
<protein>
    <submittedName>
        <fullName evidence="7">DEBR0S3_04236g1_1</fullName>
    </submittedName>
</protein>
<dbReference type="InterPro" id="IPR013083">
    <property type="entry name" value="Znf_RING/FYVE/PHD"/>
</dbReference>
<evidence type="ECO:0000256" key="5">
    <source>
        <dbReference type="SAM" id="MobiDB-lite"/>
    </source>
</evidence>
<evidence type="ECO:0000256" key="2">
    <source>
        <dbReference type="ARBA" id="ARBA00022692"/>
    </source>
</evidence>
<evidence type="ECO:0000256" key="4">
    <source>
        <dbReference type="ARBA" id="ARBA00023136"/>
    </source>
</evidence>
<proteinExistence type="predicted"/>
<dbReference type="EMBL" id="CABFWN010000003">
    <property type="protein sequence ID" value="VUG18182.1"/>
    <property type="molecule type" value="Genomic_DNA"/>
</dbReference>
<evidence type="ECO:0000256" key="3">
    <source>
        <dbReference type="ARBA" id="ARBA00022989"/>
    </source>
</evidence>
<sequence length="497" mass="56439">MSEHLDYNDANNGNISDSNSDTDSDNNDDNIRCFICLCNKGERAPYCSKRESDDFIKPCKCSFVAHRKCFLSWVSSITIPKVIGPDPDRSTFGIPVPFARSTNPQALTFHCSIFELLTGTFSLSSDKMCVLVDCPQCRRRICLSTKNNWLLNIRRFCEQVIDSLGSAALLSGTISTACLSIIASAMFTLGSLGQDTLNILAKPSVQLGIYGVRRFPSLSISDALDNDLISSQRYASITCGIPLYTLYLTSSFPFGYQADFLFSVLAYSLFSDPDGVPDTVPRRIMRNLTIARALAKAVYNISLNKIYYYWHKTIQPCFFTDKLSQEDLIRIEEDIEEDNEQTSRDEVAATKDSRYPFLFRVLRKTFRYFTKSLKTWWRELFICSKVDFSVMFGSSSMYRKVLVSLFLPRVGKYISDNLLVSIPGMNTFLNRFTDTPDENLFLRNILGCATASLISTVLSFALNYFRYRQLRHIDVDDSSTDYLKYVNKVYGEDGTQQ</sequence>
<dbReference type="PANTHER" id="PTHR46283">
    <property type="entry name" value="E3 UBIQUITIN-PROTEIN LIGASE MARCH5"/>
    <property type="match status" value="1"/>
</dbReference>
<gene>
    <name evidence="7" type="ORF">DEBR0S3_04236G</name>
</gene>
<evidence type="ECO:0000313" key="8">
    <source>
        <dbReference type="Proteomes" id="UP000478008"/>
    </source>
</evidence>
<feature type="transmembrane region" description="Helical" evidence="6">
    <location>
        <begin position="440"/>
        <end position="462"/>
    </location>
</feature>
<accession>A0A7D9GZW9</accession>
<keyword evidence="4 6" id="KW-0472">Membrane</keyword>
<evidence type="ECO:0000256" key="1">
    <source>
        <dbReference type="ARBA" id="ARBA00004141"/>
    </source>
</evidence>
<dbReference type="Proteomes" id="UP000478008">
    <property type="component" value="Unassembled WGS sequence"/>
</dbReference>
<keyword evidence="8" id="KW-1185">Reference proteome</keyword>